<accession>W7T0N9</accession>
<evidence type="ECO:0000313" key="3">
    <source>
        <dbReference type="Proteomes" id="UP000019335"/>
    </source>
</evidence>
<protein>
    <submittedName>
        <fullName evidence="2">Uncharacterized protein</fullName>
    </submittedName>
</protein>
<sequence length="181" mass="19577">SSSLLPSLPPCAVHRGWHRGRGVHGGADGGELEILRHYLRELGVYPGDYGRRDGSLLCSGGVRSVCLREGGREREERLLVLNGGWKRARRKEEGGGEGHEGKEGKVAAQQIGRKGGETSQSSTVPGYFEGELSIQAESFLPCKYIHVILVRNGALNIGIVRIGNEFGAGRESVVNVFRCVN</sequence>
<feature type="compositionally biased region" description="Basic and acidic residues" evidence="1">
    <location>
        <begin position="90"/>
        <end position="105"/>
    </location>
</feature>
<feature type="non-terminal residue" evidence="2">
    <location>
        <position position="1"/>
    </location>
</feature>
<evidence type="ECO:0000256" key="1">
    <source>
        <dbReference type="SAM" id="MobiDB-lite"/>
    </source>
</evidence>
<gene>
    <name evidence="2" type="ORF">Naga_101480g2</name>
</gene>
<comment type="caution">
    <text evidence="2">The sequence shown here is derived from an EMBL/GenBank/DDBJ whole genome shotgun (WGS) entry which is preliminary data.</text>
</comment>
<evidence type="ECO:0000313" key="2">
    <source>
        <dbReference type="EMBL" id="EWM20307.1"/>
    </source>
</evidence>
<organism evidence="2 3">
    <name type="scientific">Nannochloropsis gaditana</name>
    <dbReference type="NCBI Taxonomy" id="72520"/>
    <lineage>
        <taxon>Eukaryota</taxon>
        <taxon>Sar</taxon>
        <taxon>Stramenopiles</taxon>
        <taxon>Ochrophyta</taxon>
        <taxon>Eustigmatophyceae</taxon>
        <taxon>Eustigmatales</taxon>
        <taxon>Monodopsidaceae</taxon>
        <taxon>Nannochloropsis</taxon>
    </lineage>
</organism>
<proteinExistence type="predicted"/>
<keyword evidence="3" id="KW-1185">Reference proteome</keyword>
<reference evidence="2 3" key="1">
    <citation type="journal article" date="2014" name="Mol. Plant">
        <title>Chromosome Scale Genome Assembly and Transcriptome Profiling of Nannochloropsis gaditana in Nitrogen Depletion.</title>
        <authorList>
            <person name="Corteggiani Carpinelli E."/>
            <person name="Telatin A."/>
            <person name="Vitulo N."/>
            <person name="Forcato C."/>
            <person name="D'Angelo M."/>
            <person name="Schiavon R."/>
            <person name="Vezzi A."/>
            <person name="Giacometti G.M."/>
            <person name="Morosinotto T."/>
            <person name="Valle G."/>
        </authorList>
    </citation>
    <scope>NUCLEOTIDE SEQUENCE [LARGE SCALE GENOMIC DNA]</scope>
    <source>
        <strain evidence="2 3">B-31</strain>
    </source>
</reference>
<feature type="region of interest" description="Disordered" evidence="1">
    <location>
        <begin position="90"/>
        <end position="123"/>
    </location>
</feature>
<dbReference type="EMBL" id="AZIL01003213">
    <property type="protein sequence ID" value="EWM20307.1"/>
    <property type="molecule type" value="Genomic_DNA"/>
</dbReference>
<name>W7T0N9_9STRA</name>
<dbReference type="AlphaFoldDB" id="W7T0N9"/>
<dbReference type="Proteomes" id="UP000019335">
    <property type="component" value="Unassembled WGS sequence"/>
</dbReference>